<gene>
    <name evidence="2" type="ORF">KUTeg_013178</name>
</gene>
<feature type="transmembrane region" description="Helical" evidence="1">
    <location>
        <begin position="104"/>
        <end position="123"/>
    </location>
</feature>
<evidence type="ECO:0000313" key="3">
    <source>
        <dbReference type="Proteomes" id="UP001217089"/>
    </source>
</evidence>
<evidence type="ECO:0000313" key="2">
    <source>
        <dbReference type="EMBL" id="KAJ8308304.1"/>
    </source>
</evidence>
<protein>
    <recommendedName>
        <fullName evidence="4">G-protein coupled receptors family 1 profile domain-containing protein</fullName>
    </recommendedName>
</protein>
<reference evidence="2 3" key="1">
    <citation type="submission" date="2022-12" db="EMBL/GenBank/DDBJ databases">
        <title>Chromosome-level genome of Tegillarca granosa.</title>
        <authorList>
            <person name="Kim J."/>
        </authorList>
    </citation>
    <scope>NUCLEOTIDE SEQUENCE [LARGE SCALE GENOMIC DNA]</scope>
    <source>
        <strain evidence="2">Teg-2019</strain>
        <tissue evidence="2">Adductor muscle</tissue>
    </source>
</reference>
<dbReference type="EMBL" id="JARBDR010000657">
    <property type="protein sequence ID" value="KAJ8308304.1"/>
    <property type="molecule type" value="Genomic_DNA"/>
</dbReference>
<keyword evidence="1" id="KW-0472">Membrane</keyword>
<proteinExistence type="predicted"/>
<evidence type="ECO:0008006" key="4">
    <source>
        <dbReference type="Google" id="ProtNLM"/>
    </source>
</evidence>
<evidence type="ECO:0000256" key="1">
    <source>
        <dbReference type="SAM" id="Phobius"/>
    </source>
</evidence>
<accession>A0ABQ9ESY7</accession>
<dbReference type="Proteomes" id="UP001217089">
    <property type="component" value="Unassembled WGS sequence"/>
</dbReference>
<comment type="caution">
    <text evidence="2">The sequence shown here is derived from an EMBL/GenBank/DDBJ whole genome shotgun (WGS) entry which is preliminary data.</text>
</comment>
<keyword evidence="3" id="KW-1185">Reference proteome</keyword>
<keyword evidence="1" id="KW-1133">Transmembrane helix</keyword>
<name>A0ABQ9ESY7_TEGGR</name>
<sequence length="158" mass="18046">MSSVDFKIDNQGNEQINLKEDRQIPPMTMFISDLTLTNRKKLRKCVSLEESEMLAVKKGLKPISYNSSEMSKKPFLRQSSSSSVRSFKRQNSVKDKARIGRSNAIFVSITVVFILSYIPFFALEILRRTNVLTLETSLGYKSVRNCKKKQEGNAKDDL</sequence>
<organism evidence="2 3">
    <name type="scientific">Tegillarca granosa</name>
    <name type="common">Malaysian cockle</name>
    <name type="synonym">Anadara granosa</name>
    <dbReference type="NCBI Taxonomy" id="220873"/>
    <lineage>
        <taxon>Eukaryota</taxon>
        <taxon>Metazoa</taxon>
        <taxon>Spiralia</taxon>
        <taxon>Lophotrochozoa</taxon>
        <taxon>Mollusca</taxon>
        <taxon>Bivalvia</taxon>
        <taxon>Autobranchia</taxon>
        <taxon>Pteriomorphia</taxon>
        <taxon>Arcoida</taxon>
        <taxon>Arcoidea</taxon>
        <taxon>Arcidae</taxon>
        <taxon>Tegillarca</taxon>
    </lineage>
</organism>
<keyword evidence="1" id="KW-0812">Transmembrane</keyword>